<dbReference type="UniPathway" id="UPA00241">
    <property type="reaction ID" value="UER00353"/>
</dbReference>
<dbReference type="InterPro" id="IPR005252">
    <property type="entry name" value="CoaBC"/>
</dbReference>
<comment type="function">
    <text evidence="4">Catalyzes two steps in the biosynthesis of coenzyme A. In the first step cysteine is conjugated to 4'-phosphopantothenate to form 4-phosphopantothenoylcysteine, in the latter compound is decarboxylated to form 4'-phosphopantotheine.</text>
</comment>
<protein>
    <recommendedName>
        <fullName evidence="3">Coenzyme A biosynthesis bifunctional protein CoaBC</fullName>
    </recommendedName>
    <alternativeName>
        <fullName evidence="3">DNA/pantothenate metabolism flavoprotein</fullName>
    </alternativeName>
    <alternativeName>
        <fullName evidence="3">Phosphopantothenoylcysteine synthetase/decarboxylase</fullName>
        <shortName evidence="3">PPCS-PPCDC</shortName>
    </alternativeName>
    <domain>
        <recommendedName>
            <fullName evidence="3">Phosphopantothenoylcysteine decarboxylase</fullName>
            <shortName evidence="3">PPC decarboxylase</shortName>
            <shortName evidence="3">PPC-DC</shortName>
            <ecNumber evidence="3">4.1.1.36</ecNumber>
        </recommendedName>
        <alternativeName>
            <fullName evidence="3">CoaC</fullName>
        </alternativeName>
    </domain>
    <domain>
        <recommendedName>
            <fullName evidence="3">Phosphopantothenate--cysteine ligase</fullName>
            <ecNumber evidence="3">6.3.2.5</ecNumber>
        </recommendedName>
        <alternativeName>
            <fullName evidence="3">CoaB</fullName>
        </alternativeName>
        <alternativeName>
            <fullName evidence="3">Phosphopantothenoylcysteine synthetase</fullName>
            <shortName evidence="3">PPC synthetase</shortName>
            <shortName evidence="3">PPC-S</shortName>
        </alternativeName>
    </domain>
</protein>
<feature type="domain" description="Flavoprotein" evidence="5">
    <location>
        <begin position="1"/>
        <end position="175"/>
    </location>
</feature>
<comment type="cofactor">
    <cofactor evidence="3">
        <name>Mg(2+)</name>
        <dbReference type="ChEBI" id="CHEBI:18420"/>
    </cofactor>
</comment>
<evidence type="ECO:0000256" key="4">
    <source>
        <dbReference type="RuleBase" id="RU364078"/>
    </source>
</evidence>
<keyword evidence="3" id="KW-0511">Multifunctional enzyme</keyword>
<keyword evidence="8" id="KW-1185">Reference proteome</keyword>
<dbReference type="GO" id="GO:0010181">
    <property type="term" value="F:FMN binding"/>
    <property type="evidence" value="ECO:0007669"/>
    <property type="project" value="UniProtKB-UniRule"/>
</dbReference>
<dbReference type="InterPro" id="IPR036551">
    <property type="entry name" value="Flavin_trans-like"/>
</dbReference>
<feature type="region of interest" description="Phosphopantothenoylcysteine decarboxylase" evidence="3">
    <location>
        <begin position="1"/>
        <end position="188"/>
    </location>
</feature>
<comment type="cofactor">
    <cofactor evidence="3">
        <name>FMN</name>
        <dbReference type="ChEBI" id="CHEBI:58210"/>
    </cofactor>
    <text evidence="3">Binds 1 FMN per subunit.</text>
</comment>
<dbReference type="InterPro" id="IPR007085">
    <property type="entry name" value="DNA/pantothenate-metab_flavo_C"/>
</dbReference>
<dbReference type="GO" id="GO:0004632">
    <property type="term" value="F:phosphopantothenate--cysteine ligase activity"/>
    <property type="evidence" value="ECO:0007669"/>
    <property type="project" value="UniProtKB-UniRule"/>
</dbReference>
<proteinExistence type="inferred from homology"/>
<comment type="caution">
    <text evidence="7">The sequence shown here is derived from an EMBL/GenBank/DDBJ whole genome shotgun (WGS) entry which is preliminary data.</text>
</comment>
<dbReference type="InterPro" id="IPR035929">
    <property type="entry name" value="CoaB-like_sf"/>
</dbReference>
<organism evidence="7 8">
    <name type="scientific">Abyssicoccus albus</name>
    <dbReference type="NCBI Taxonomy" id="1817405"/>
    <lineage>
        <taxon>Bacteria</taxon>
        <taxon>Bacillati</taxon>
        <taxon>Bacillota</taxon>
        <taxon>Bacilli</taxon>
        <taxon>Bacillales</taxon>
        <taxon>Abyssicoccaceae</taxon>
    </lineage>
</organism>
<comment type="catalytic activity">
    <reaction evidence="3 4">
        <text>N-[(R)-4-phosphopantothenoyl]-L-cysteine + H(+) = (R)-4'-phosphopantetheine + CO2</text>
        <dbReference type="Rhea" id="RHEA:16793"/>
        <dbReference type="ChEBI" id="CHEBI:15378"/>
        <dbReference type="ChEBI" id="CHEBI:16526"/>
        <dbReference type="ChEBI" id="CHEBI:59458"/>
        <dbReference type="ChEBI" id="CHEBI:61723"/>
        <dbReference type="EC" id="4.1.1.36"/>
    </reaction>
</comment>
<dbReference type="SUPFAM" id="SSF52507">
    <property type="entry name" value="Homo-oligomeric flavin-containing Cys decarboxylases, HFCD"/>
    <property type="match status" value="1"/>
</dbReference>
<dbReference type="RefSeq" id="WP_123807370.1">
    <property type="nucleotide sequence ID" value="NZ_RKRK01000002.1"/>
</dbReference>
<dbReference type="Pfam" id="PF02441">
    <property type="entry name" value="Flavoprotein"/>
    <property type="match status" value="1"/>
</dbReference>
<feature type="binding site" evidence="3">
    <location>
        <position position="321"/>
    </location>
    <ligand>
        <name>CTP</name>
        <dbReference type="ChEBI" id="CHEBI:37563"/>
    </ligand>
</feature>
<name>A0A3N5BJI0_9BACL</name>
<gene>
    <name evidence="3" type="primary">coaBC</name>
    <name evidence="7" type="ORF">EDD62_0452</name>
</gene>
<evidence type="ECO:0000313" key="8">
    <source>
        <dbReference type="Proteomes" id="UP000277108"/>
    </source>
</evidence>
<evidence type="ECO:0000259" key="6">
    <source>
        <dbReference type="Pfam" id="PF04127"/>
    </source>
</evidence>
<comment type="similarity">
    <text evidence="3 4">In the C-terminal section; belongs to the PPC synthetase family.</text>
</comment>
<keyword evidence="2 3" id="KW-0456">Lyase</keyword>
<dbReference type="GO" id="GO:0015937">
    <property type="term" value="P:coenzyme A biosynthetic process"/>
    <property type="evidence" value="ECO:0007669"/>
    <property type="project" value="UniProtKB-UniRule"/>
</dbReference>
<comment type="caution">
    <text evidence="3">Lacks conserved residue(s) required for the propagation of feature annotation.</text>
</comment>
<dbReference type="GO" id="GO:0046872">
    <property type="term" value="F:metal ion binding"/>
    <property type="evidence" value="ECO:0007669"/>
    <property type="project" value="UniProtKB-KW"/>
</dbReference>
<dbReference type="OrthoDB" id="9802554at2"/>
<dbReference type="EMBL" id="RKRK01000002">
    <property type="protein sequence ID" value="RPF57817.1"/>
    <property type="molecule type" value="Genomic_DNA"/>
</dbReference>
<dbReference type="SUPFAM" id="SSF102645">
    <property type="entry name" value="CoaB-like"/>
    <property type="match status" value="1"/>
</dbReference>
<comment type="similarity">
    <text evidence="3 4">In the N-terminal section; belongs to the HFCD (homo-oligomeric flavin containing Cys decarboxylase) superfamily.</text>
</comment>
<feature type="binding site" evidence="3">
    <location>
        <position position="335"/>
    </location>
    <ligand>
        <name>CTP</name>
        <dbReference type="ChEBI" id="CHEBI:37563"/>
    </ligand>
</feature>
<evidence type="ECO:0000256" key="2">
    <source>
        <dbReference type="ARBA" id="ARBA00023239"/>
    </source>
</evidence>
<feature type="active site" description="Proton donor" evidence="3">
    <location>
        <position position="155"/>
    </location>
</feature>
<dbReference type="Proteomes" id="UP000277108">
    <property type="component" value="Unassembled WGS sequence"/>
</dbReference>
<comment type="pathway">
    <text evidence="3 4">Cofactor biosynthesis; coenzyme A biosynthesis; CoA from (R)-pantothenate: step 3/5.</text>
</comment>
<dbReference type="NCBIfam" id="TIGR00521">
    <property type="entry name" value="coaBC_dfp"/>
    <property type="match status" value="1"/>
</dbReference>
<feature type="binding site" evidence="3">
    <location>
        <position position="339"/>
    </location>
    <ligand>
        <name>CTP</name>
        <dbReference type="ChEBI" id="CHEBI:37563"/>
    </ligand>
</feature>
<comment type="catalytic activity">
    <reaction evidence="3 4">
        <text>(R)-4'-phosphopantothenate + L-cysteine + CTP = N-[(R)-4-phosphopantothenoyl]-L-cysteine + CMP + diphosphate + H(+)</text>
        <dbReference type="Rhea" id="RHEA:19397"/>
        <dbReference type="ChEBI" id="CHEBI:10986"/>
        <dbReference type="ChEBI" id="CHEBI:15378"/>
        <dbReference type="ChEBI" id="CHEBI:33019"/>
        <dbReference type="ChEBI" id="CHEBI:35235"/>
        <dbReference type="ChEBI" id="CHEBI:37563"/>
        <dbReference type="ChEBI" id="CHEBI:59458"/>
        <dbReference type="ChEBI" id="CHEBI:60377"/>
        <dbReference type="EC" id="6.3.2.5"/>
    </reaction>
</comment>
<dbReference type="InterPro" id="IPR003382">
    <property type="entry name" value="Flavoprotein"/>
</dbReference>
<feature type="region of interest" description="Phosphopantothenate--cysteine ligase" evidence="3">
    <location>
        <begin position="189"/>
        <end position="394"/>
    </location>
</feature>
<sequence length="394" mass="43776">MKVLLAVTGGIASYKAYELVRLFKKNGHEVKVIMTHSASEFVNRRTFEVLTEQPVYIDTFEEESTAYINHIELGKWCDTFIIAPATMNTIAKLATGLADNMVTNVAFALDPTVKKYIAPAMNVNMYNHPRTEQNIKVLIEDGYQLIRPGSGFLACGVVDTGRLEDVEVIYNTVIQSDIPINQPLLNKQVIITAGPTLERIDPVRFLSNHSSGKMGLSMAKACERLGAKVTFVVGPNQLEIPSSFNAIHVESTHDMYKAVMTHIDSMDIFIGASAVSDYTVDQSEHKIKKSDGELVLKLKRTEDILKTVGEQKKTGQTVIGFAAESQSLETYAMKKLNTKHADFIIGNYINQDDSGFKSDTNEVIVYSHNHPPYPIQSNHKDQVAIDIMNFIVGE</sequence>
<dbReference type="EC" id="6.3.2.5" evidence="3"/>
<keyword evidence="3" id="KW-0479">Metal-binding</keyword>
<feature type="domain" description="DNA/pantothenate metabolism flavoprotein C-terminal" evidence="6">
    <location>
        <begin position="186"/>
        <end position="392"/>
    </location>
</feature>
<keyword evidence="1 3" id="KW-0210">Decarboxylase</keyword>
<dbReference type="PANTHER" id="PTHR14359">
    <property type="entry name" value="HOMO-OLIGOMERIC FLAVIN CONTAINING CYS DECARBOXYLASE FAMILY"/>
    <property type="match status" value="1"/>
</dbReference>
<dbReference type="GO" id="GO:0015941">
    <property type="term" value="P:pantothenate catabolic process"/>
    <property type="evidence" value="ECO:0007669"/>
    <property type="project" value="InterPro"/>
</dbReference>
<evidence type="ECO:0000259" key="5">
    <source>
        <dbReference type="Pfam" id="PF02441"/>
    </source>
</evidence>
<dbReference type="HAMAP" id="MF_02225">
    <property type="entry name" value="CoaBC"/>
    <property type="match status" value="1"/>
</dbReference>
<keyword evidence="3 4" id="KW-0436">Ligase</keyword>
<keyword evidence="3 4" id="KW-0288">FMN</keyword>
<evidence type="ECO:0000256" key="1">
    <source>
        <dbReference type="ARBA" id="ARBA00022793"/>
    </source>
</evidence>
<dbReference type="EC" id="4.1.1.36" evidence="3"/>
<keyword evidence="3" id="KW-0460">Magnesium</keyword>
<dbReference type="Gene3D" id="3.40.50.10300">
    <property type="entry name" value="CoaB-like"/>
    <property type="match status" value="1"/>
</dbReference>
<dbReference type="AlphaFoldDB" id="A0A3N5BJI0"/>
<evidence type="ECO:0000256" key="3">
    <source>
        <dbReference type="HAMAP-Rule" id="MF_02225"/>
    </source>
</evidence>
<feature type="binding site" evidence="3">
    <location>
        <position position="277"/>
    </location>
    <ligand>
        <name>CTP</name>
        <dbReference type="ChEBI" id="CHEBI:37563"/>
    </ligand>
</feature>
<feature type="binding site" evidence="3">
    <location>
        <position position="286"/>
    </location>
    <ligand>
        <name>CTP</name>
        <dbReference type="ChEBI" id="CHEBI:37563"/>
    </ligand>
</feature>
<dbReference type="PANTHER" id="PTHR14359:SF6">
    <property type="entry name" value="PHOSPHOPANTOTHENOYLCYSTEINE DECARBOXYLASE"/>
    <property type="match status" value="1"/>
</dbReference>
<evidence type="ECO:0000313" key="7">
    <source>
        <dbReference type="EMBL" id="RPF57817.1"/>
    </source>
</evidence>
<dbReference type="GO" id="GO:0071513">
    <property type="term" value="C:phosphopantothenoylcysteine decarboxylase complex"/>
    <property type="evidence" value="ECO:0007669"/>
    <property type="project" value="TreeGrafter"/>
</dbReference>
<keyword evidence="3 4" id="KW-0285">Flavoprotein</keyword>
<reference evidence="7 8" key="1">
    <citation type="submission" date="2018-11" db="EMBL/GenBank/DDBJ databases">
        <title>Genomic Encyclopedia of Type Strains, Phase IV (KMG-IV): sequencing the most valuable type-strain genomes for metagenomic binning, comparative biology and taxonomic classification.</title>
        <authorList>
            <person name="Goeker M."/>
        </authorList>
    </citation>
    <scope>NUCLEOTIDE SEQUENCE [LARGE SCALE GENOMIC DNA]</scope>
    <source>
        <strain evidence="7 8">DSM 29158</strain>
    </source>
</reference>
<comment type="function">
    <text evidence="3">Catalyzes two sequential steps in the biosynthesis of coenzyme A. In the first step cysteine is conjugated to 4'-phosphopantothenate to form 4-phosphopantothenoylcysteine. In the second step the latter compound is decarboxylated to form 4'-phosphopantotheine.</text>
</comment>
<dbReference type="GO" id="GO:0004633">
    <property type="term" value="F:phosphopantothenoylcysteine decarboxylase activity"/>
    <property type="evidence" value="ECO:0007669"/>
    <property type="project" value="UniProtKB-UniRule"/>
</dbReference>
<comment type="pathway">
    <text evidence="3 4">Cofactor biosynthesis; coenzyme A biosynthesis; CoA from (R)-pantothenate: step 2/5.</text>
</comment>
<dbReference type="Pfam" id="PF04127">
    <property type="entry name" value="DFP"/>
    <property type="match status" value="1"/>
</dbReference>
<accession>A0A3N5BJI0</accession>
<dbReference type="Gene3D" id="3.40.50.1950">
    <property type="entry name" value="Flavin prenyltransferase-like"/>
    <property type="match status" value="1"/>
</dbReference>